<evidence type="ECO:0000259" key="1">
    <source>
        <dbReference type="PROSITE" id="PS51186"/>
    </source>
</evidence>
<sequence length="227" mass="25705">MPIVLFHDSSPSGDITGQVLQLVVSYLTDLSMLAVPASNPLYRVYEWALPCEVDLYIQRIGRQPDAPVELIVAFAEDNPAEVVGFLLYLPVKSHPEACGINYMAVKKSHRRRGIGREMMERAIARYPHVELTCSVAKVPYYEKMGFQVLDSHHCQIVMNTRCESTPGMMGICDVEAIYRSPQVQQIQSQLLQRWGLKEIQNAQKQLERHAEQMTQKAMAFAQGRLAK</sequence>
<proteinExistence type="predicted"/>
<dbReference type="Pfam" id="PF13508">
    <property type="entry name" value="Acetyltransf_7"/>
    <property type="match status" value="1"/>
</dbReference>
<evidence type="ECO:0000313" key="2">
    <source>
        <dbReference type="EMBL" id="MCK1788999.1"/>
    </source>
</evidence>
<organism evidence="2 3">
    <name type="scientific">Pseudomonas violetae</name>
    <dbReference type="NCBI Taxonomy" id="2915813"/>
    <lineage>
        <taxon>Bacteria</taxon>
        <taxon>Pseudomonadati</taxon>
        <taxon>Pseudomonadota</taxon>
        <taxon>Gammaproteobacteria</taxon>
        <taxon>Pseudomonadales</taxon>
        <taxon>Pseudomonadaceae</taxon>
        <taxon>Pseudomonas</taxon>
    </lineage>
</organism>
<feature type="domain" description="N-acetyltransferase" evidence="1">
    <location>
        <begin position="28"/>
        <end position="163"/>
    </location>
</feature>
<protein>
    <submittedName>
        <fullName evidence="2">GNAT family N-acetyltransferase</fullName>
    </submittedName>
</protein>
<name>A0ABT0ETN5_9PSED</name>
<dbReference type="Proteomes" id="UP001299876">
    <property type="component" value="Unassembled WGS sequence"/>
</dbReference>
<gene>
    <name evidence="2" type="ORF">L9059_02105</name>
</gene>
<dbReference type="CDD" id="cd04301">
    <property type="entry name" value="NAT_SF"/>
    <property type="match status" value="1"/>
</dbReference>
<dbReference type="SUPFAM" id="SSF55729">
    <property type="entry name" value="Acyl-CoA N-acyltransferases (Nat)"/>
    <property type="match status" value="1"/>
</dbReference>
<reference evidence="2 3" key="1">
    <citation type="submission" date="2022-02" db="EMBL/GenBank/DDBJ databases">
        <title>Comparative genomics of the first Antarctic Pseudomonas spp. capable of biotransforming 2,4,6-Trinitrotoluene.</title>
        <authorList>
            <person name="Cabrera M.A."/>
            <person name="Marquez S.L."/>
            <person name="Perez-Donoso J.M."/>
        </authorList>
    </citation>
    <scope>NUCLEOTIDE SEQUENCE [LARGE SCALE GENOMIC DNA]</scope>
    <source>
        <strain evidence="2 3">TNT19</strain>
    </source>
</reference>
<dbReference type="PROSITE" id="PS51186">
    <property type="entry name" value="GNAT"/>
    <property type="match status" value="1"/>
</dbReference>
<evidence type="ECO:0000313" key="3">
    <source>
        <dbReference type="Proteomes" id="UP001299876"/>
    </source>
</evidence>
<dbReference type="RefSeq" id="WP_247286726.1">
    <property type="nucleotide sequence ID" value="NZ_JAKNRW010000001.1"/>
</dbReference>
<dbReference type="InterPro" id="IPR016181">
    <property type="entry name" value="Acyl_CoA_acyltransferase"/>
</dbReference>
<dbReference type="Gene3D" id="3.40.630.30">
    <property type="match status" value="1"/>
</dbReference>
<dbReference type="EMBL" id="JAKNRW010000001">
    <property type="protein sequence ID" value="MCK1788999.1"/>
    <property type="molecule type" value="Genomic_DNA"/>
</dbReference>
<dbReference type="InterPro" id="IPR000182">
    <property type="entry name" value="GNAT_dom"/>
</dbReference>
<comment type="caution">
    <text evidence="2">The sequence shown here is derived from an EMBL/GenBank/DDBJ whole genome shotgun (WGS) entry which is preliminary data.</text>
</comment>
<accession>A0ABT0ETN5</accession>
<keyword evidence="3" id="KW-1185">Reference proteome</keyword>